<keyword evidence="11" id="KW-0614">Plasmid</keyword>
<evidence type="ECO:0000256" key="10">
    <source>
        <dbReference type="SAM" id="SignalP"/>
    </source>
</evidence>
<evidence type="ECO:0000256" key="5">
    <source>
        <dbReference type="ARBA" id="ARBA00023139"/>
    </source>
</evidence>
<dbReference type="HOGENOM" id="CLU_134260_0_0_12"/>
<feature type="region of interest" description="Disordered" evidence="9">
    <location>
        <begin position="28"/>
        <end position="48"/>
    </location>
</feature>
<comment type="function">
    <text evidence="8">An outer membrane protein that may participate in pathogenesis. Some human Lyme disease patients have antibodies against this protein. The Mlp proteins probably undergo intragenic recombination, generating new alleles.</text>
</comment>
<comment type="subcellular location">
    <subcellularLocation>
        <location evidence="1">Cell outer membrane</location>
        <topology evidence="1">Lipid-anchor</topology>
    </subcellularLocation>
</comment>
<evidence type="ECO:0000256" key="9">
    <source>
        <dbReference type="SAM" id="MobiDB-lite"/>
    </source>
</evidence>
<feature type="signal peptide" evidence="10">
    <location>
        <begin position="1"/>
        <end position="23"/>
    </location>
</feature>
<geneLocation type="plasmid" evidence="11">
    <name>unnamed</name>
</geneLocation>
<dbReference type="RefSeq" id="WP_241766591.1">
    <property type="nucleotide sequence ID" value="NZ_CP005765.1"/>
</dbReference>
<comment type="similarity">
    <text evidence="2">Belongs to the Multicopy lipoprotein (Mlp) family.</text>
</comment>
<dbReference type="AlphaFoldDB" id="W5T2Y9"/>
<name>W5T2Y9_9SPIR</name>
<dbReference type="Pfam" id="PF03304">
    <property type="entry name" value="Mlp"/>
    <property type="match status" value="1"/>
</dbReference>
<gene>
    <name evidence="11" type="ORF">BCO_0117300</name>
</gene>
<keyword evidence="3 10" id="KW-0732">Signal</keyword>
<evidence type="ECO:0000313" key="11">
    <source>
        <dbReference type="EMBL" id="AHH11686.1"/>
    </source>
</evidence>
<dbReference type="GO" id="GO:0009279">
    <property type="term" value="C:cell outer membrane"/>
    <property type="evidence" value="ECO:0007669"/>
    <property type="project" value="UniProtKB-SubCell"/>
</dbReference>
<evidence type="ECO:0000256" key="6">
    <source>
        <dbReference type="ARBA" id="ARBA00023237"/>
    </source>
</evidence>
<keyword evidence="5" id="KW-0564">Palmitate</keyword>
<keyword evidence="6" id="KW-0998">Cell outer membrane</keyword>
<evidence type="ECO:0000256" key="4">
    <source>
        <dbReference type="ARBA" id="ARBA00023136"/>
    </source>
</evidence>
<keyword evidence="4" id="KW-0472">Membrane</keyword>
<protein>
    <submittedName>
        <fullName evidence="11">Mlp lipoprotein family protein</fullName>
    </submittedName>
</protein>
<accession>W5T2Y9</accession>
<dbReference type="EMBL" id="CP005765">
    <property type="protein sequence ID" value="AHH11686.1"/>
    <property type="molecule type" value="Genomic_DNA"/>
</dbReference>
<evidence type="ECO:0000256" key="3">
    <source>
        <dbReference type="ARBA" id="ARBA00022729"/>
    </source>
</evidence>
<feature type="compositionally biased region" description="Basic and acidic residues" evidence="9">
    <location>
        <begin position="31"/>
        <end position="48"/>
    </location>
</feature>
<evidence type="ECO:0000256" key="2">
    <source>
        <dbReference type="ARBA" id="ARBA00008380"/>
    </source>
</evidence>
<reference evidence="11" key="1">
    <citation type="submission" date="2013-04" db="EMBL/GenBank/DDBJ databases">
        <title>Comparative Genomics of Relapsing Fever Spirochetes.</title>
        <authorList>
            <person name="Schwan T.G."/>
            <person name="Raffel S.J."/>
            <person name="Porcella S.F."/>
            <person name="Martens C.A."/>
            <person name="Bruno D.P."/>
            <person name="Ricklefs S.M."/>
            <person name="Barbian K.B."/>
        </authorList>
    </citation>
    <scope>NUCLEOTIDE SEQUENCE</scope>
    <source>
        <strain evidence="11">Co53</strain>
        <plasmid evidence="11">unnamed</plasmid>
    </source>
</reference>
<sequence>MKIKMSKINVVLILLLLVNSCNKYDFTNNTEESKSRGKREISEEQTREIKKTPKEILREKLNEEEKANLDFLKESLGDDFDKFLGHDATKIKSVLEHVKGQLERCNGKDSAEEQKKTFRVVLQGSFKGNSHDLDKFTSEAMGCIW</sequence>
<evidence type="ECO:0000256" key="8">
    <source>
        <dbReference type="ARBA" id="ARBA00046007"/>
    </source>
</evidence>
<dbReference type="InterPro" id="IPR004983">
    <property type="entry name" value="Mlp"/>
</dbReference>
<organism evidence="11">
    <name type="scientific">Borrelia coriaceae ATCC 43381</name>
    <dbReference type="NCBI Taxonomy" id="1408429"/>
    <lineage>
        <taxon>Bacteria</taxon>
        <taxon>Pseudomonadati</taxon>
        <taxon>Spirochaetota</taxon>
        <taxon>Spirochaetia</taxon>
        <taxon>Spirochaetales</taxon>
        <taxon>Borreliaceae</taxon>
        <taxon>Borrelia</taxon>
    </lineage>
</organism>
<evidence type="ECO:0000256" key="7">
    <source>
        <dbReference type="ARBA" id="ARBA00023288"/>
    </source>
</evidence>
<evidence type="ECO:0000256" key="1">
    <source>
        <dbReference type="ARBA" id="ARBA00004459"/>
    </source>
</evidence>
<feature type="chain" id="PRO_5004871559" evidence="10">
    <location>
        <begin position="24"/>
        <end position="145"/>
    </location>
</feature>
<proteinExistence type="inferred from homology"/>
<keyword evidence="7 11" id="KW-0449">Lipoprotein</keyword>